<gene>
    <name evidence="1" type="primary">aadK</name>
    <name evidence="1" type="ORF">Back11_46330</name>
</gene>
<dbReference type="OrthoDB" id="9776406at2"/>
<dbReference type="RefSeq" id="WP_125662693.1">
    <property type="nucleotide sequence ID" value="NZ_AP019308.1"/>
</dbReference>
<proteinExistence type="predicted"/>
<reference evidence="1 2" key="1">
    <citation type="submission" date="2018-11" db="EMBL/GenBank/DDBJ databases">
        <title>Complete genome sequence of Paenibacillus baekrokdamisoli strain KCTC 33723.</title>
        <authorList>
            <person name="Kang S.W."/>
            <person name="Lee K.C."/>
            <person name="Kim K.K."/>
            <person name="Kim J.S."/>
            <person name="Kim D.S."/>
            <person name="Ko S.H."/>
            <person name="Yang S.H."/>
            <person name="Lee J.S."/>
        </authorList>
    </citation>
    <scope>NUCLEOTIDE SEQUENCE [LARGE SCALE GENOMIC DNA]</scope>
    <source>
        <strain evidence="1 2">KCTC 33723</strain>
    </source>
</reference>
<sequence length="285" mass="33224">MMIDMYKMLEERISNWGLCNNEIIAIYIVGSRAREDKPFDEFSDLDVVIFSTNPDYYFQNDEWLLDIGKVWTSFVFRTAGGDPEKLVLFEKGLQVDFLFRPIADLEHLIEHDQIPQGFQRGAKILLDKTGRGQQLVPRMTIAPQSNPITQDAFLQIVNMFGFACMYVGKQILRGEMWVVNQRDQDCKQLMLQMIEWHAKALHGDTYDTWHAGKFINKWADKDIAADLKHTFGGYDQNNSWKALLVSFELFSRLSTEVANIYHYTYPGNLISNIRTWLEEQHVDTY</sequence>
<keyword evidence="1" id="KW-0548">Nucleotidyltransferase</keyword>
<dbReference type="Gene3D" id="1.20.120.330">
    <property type="entry name" value="Nucleotidyltransferases domain 2"/>
    <property type="match status" value="1"/>
</dbReference>
<dbReference type="Pfam" id="PF04439">
    <property type="entry name" value="Adenyl_transf"/>
    <property type="match status" value="1"/>
</dbReference>
<dbReference type="EMBL" id="AP019308">
    <property type="protein sequence ID" value="BBH23288.1"/>
    <property type="molecule type" value="Genomic_DNA"/>
</dbReference>
<keyword evidence="2" id="KW-1185">Reference proteome</keyword>
<dbReference type="KEGG" id="pbk:Back11_46330"/>
<protein>
    <submittedName>
        <fullName evidence="1">Aminoglycoside 6-adenylyltransferase</fullName>
    </submittedName>
</protein>
<evidence type="ECO:0000313" key="1">
    <source>
        <dbReference type="EMBL" id="BBH23288.1"/>
    </source>
</evidence>
<evidence type="ECO:0000313" key="2">
    <source>
        <dbReference type="Proteomes" id="UP000275368"/>
    </source>
</evidence>
<dbReference type="InterPro" id="IPR007530">
    <property type="entry name" value="Aminoglycoside_adenylylTfrase"/>
</dbReference>
<dbReference type="SUPFAM" id="SSF81631">
    <property type="entry name" value="PAP/OAS1 substrate-binding domain"/>
    <property type="match status" value="1"/>
</dbReference>
<dbReference type="GO" id="GO:0016779">
    <property type="term" value="F:nucleotidyltransferase activity"/>
    <property type="evidence" value="ECO:0007669"/>
    <property type="project" value="UniProtKB-KW"/>
</dbReference>
<keyword evidence="1" id="KW-0808">Transferase</keyword>
<dbReference type="SUPFAM" id="SSF81301">
    <property type="entry name" value="Nucleotidyltransferase"/>
    <property type="match status" value="1"/>
</dbReference>
<dbReference type="Gene3D" id="3.30.460.10">
    <property type="entry name" value="Beta Polymerase, domain 2"/>
    <property type="match status" value="1"/>
</dbReference>
<accession>A0A3G9JGV6</accession>
<name>A0A3G9JGV6_9BACL</name>
<dbReference type="Proteomes" id="UP000275368">
    <property type="component" value="Chromosome"/>
</dbReference>
<dbReference type="AlphaFoldDB" id="A0A3G9JGV6"/>
<dbReference type="InterPro" id="IPR043519">
    <property type="entry name" value="NT_sf"/>
</dbReference>
<organism evidence="1 2">
    <name type="scientific">Paenibacillus baekrokdamisoli</name>
    <dbReference type="NCBI Taxonomy" id="1712516"/>
    <lineage>
        <taxon>Bacteria</taxon>
        <taxon>Bacillati</taxon>
        <taxon>Bacillota</taxon>
        <taxon>Bacilli</taxon>
        <taxon>Bacillales</taxon>
        <taxon>Paenibacillaceae</taxon>
        <taxon>Paenibacillus</taxon>
    </lineage>
</organism>